<dbReference type="EMBL" id="CM055100">
    <property type="protein sequence ID" value="KAJ7543408.1"/>
    <property type="molecule type" value="Genomic_DNA"/>
</dbReference>
<reference evidence="2" key="1">
    <citation type="journal article" date="2024" name="Proc. Natl. Acad. Sci. U.S.A.">
        <title>Extraordinary preservation of gene collinearity over three hundred million years revealed in homosporous lycophytes.</title>
        <authorList>
            <person name="Li C."/>
            <person name="Wickell D."/>
            <person name="Kuo L.Y."/>
            <person name="Chen X."/>
            <person name="Nie B."/>
            <person name="Liao X."/>
            <person name="Peng D."/>
            <person name="Ji J."/>
            <person name="Jenkins J."/>
            <person name="Williams M."/>
            <person name="Shu S."/>
            <person name="Plott C."/>
            <person name="Barry K."/>
            <person name="Rajasekar S."/>
            <person name="Grimwood J."/>
            <person name="Han X."/>
            <person name="Sun S."/>
            <person name="Hou Z."/>
            <person name="He W."/>
            <person name="Dai G."/>
            <person name="Sun C."/>
            <person name="Schmutz J."/>
            <person name="Leebens-Mack J.H."/>
            <person name="Li F.W."/>
            <person name="Wang L."/>
        </authorList>
    </citation>
    <scope>NUCLEOTIDE SEQUENCE [LARGE SCALE GENOMIC DNA]</scope>
    <source>
        <strain evidence="2">cv. PW_Plant_1</strain>
    </source>
</reference>
<organism evidence="1 2">
    <name type="scientific">Diphasiastrum complanatum</name>
    <name type="common">Issler's clubmoss</name>
    <name type="synonym">Lycopodium complanatum</name>
    <dbReference type="NCBI Taxonomy" id="34168"/>
    <lineage>
        <taxon>Eukaryota</taxon>
        <taxon>Viridiplantae</taxon>
        <taxon>Streptophyta</taxon>
        <taxon>Embryophyta</taxon>
        <taxon>Tracheophyta</taxon>
        <taxon>Lycopodiopsida</taxon>
        <taxon>Lycopodiales</taxon>
        <taxon>Lycopodiaceae</taxon>
        <taxon>Lycopodioideae</taxon>
        <taxon>Diphasiastrum</taxon>
    </lineage>
</organism>
<sequence>MAHQAHMERRGRPLREQAQEALHKLQERAPSLFSKDAWIAAITVAVVLVGVGLAFAGTSIAVVVSAPFLIVASPILIPLGVVLFLAAAGVLLAAAVSVTLLLGVSWLYKYVKGEQLLRADQIDAVRRRFFDTASQVTERARESCGYNVAEHLHLKERQAAPGA</sequence>
<comment type="caution">
    <text evidence="1">The sequence shown here is derived from an EMBL/GenBank/DDBJ whole genome shotgun (WGS) entry which is preliminary data.</text>
</comment>
<name>A0ACC2CN16_DIPCM</name>
<gene>
    <name evidence="1" type="ORF">O6H91_09G036900</name>
</gene>
<dbReference type="Proteomes" id="UP001162992">
    <property type="component" value="Chromosome 9"/>
</dbReference>
<keyword evidence="2" id="KW-1185">Reference proteome</keyword>
<proteinExistence type="predicted"/>
<evidence type="ECO:0000313" key="1">
    <source>
        <dbReference type="EMBL" id="KAJ7543408.1"/>
    </source>
</evidence>
<protein>
    <submittedName>
        <fullName evidence="1">Uncharacterized protein</fullName>
    </submittedName>
</protein>
<evidence type="ECO:0000313" key="2">
    <source>
        <dbReference type="Proteomes" id="UP001162992"/>
    </source>
</evidence>
<accession>A0ACC2CN16</accession>